<dbReference type="SUPFAM" id="SSF101738">
    <property type="entry name" value="SspB-like"/>
    <property type="match status" value="1"/>
</dbReference>
<dbReference type="EMBL" id="BMME01000001">
    <property type="protein sequence ID" value="GGK11141.1"/>
    <property type="molecule type" value="Genomic_DNA"/>
</dbReference>
<dbReference type="Gene3D" id="2.30.30.220">
    <property type="entry name" value="SspB-like"/>
    <property type="match status" value="1"/>
</dbReference>
<accession>A0ABQ2EKI8</accession>
<gene>
    <name evidence="2" type="ORF">GCM10011394_20650</name>
</gene>
<dbReference type="NCBIfam" id="NF008769">
    <property type="entry name" value="PRK11798.2-5"/>
    <property type="match status" value="1"/>
</dbReference>
<evidence type="ECO:0008006" key="4">
    <source>
        <dbReference type="Google" id="ProtNLM"/>
    </source>
</evidence>
<proteinExistence type="predicted"/>
<dbReference type="NCBIfam" id="NF008764">
    <property type="entry name" value="PRK11798.1-4"/>
    <property type="match status" value="1"/>
</dbReference>
<name>A0ABQ2EKI8_9GAMM</name>
<dbReference type="InterPro" id="IPR007481">
    <property type="entry name" value="SspB"/>
</dbReference>
<evidence type="ECO:0000256" key="1">
    <source>
        <dbReference type="SAM" id="MobiDB-lite"/>
    </source>
</evidence>
<evidence type="ECO:0000313" key="2">
    <source>
        <dbReference type="EMBL" id="GGK11141.1"/>
    </source>
</evidence>
<dbReference type="InterPro" id="IPR036760">
    <property type="entry name" value="SspB-like_sf"/>
</dbReference>
<feature type="compositionally biased region" description="Acidic residues" evidence="1">
    <location>
        <begin position="161"/>
        <end position="170"/>
    </location>
</feature>
<dbReference type="Pfam" id="PF04386">
    <property type="entry name" value="SspB"/>
    <property type="match status" value="1"/>
</dbReference>
<dbReference type="PANTHER" id="PTHR37486">
    <property type="entry name" value="STRINGENT STARVATION PROTEIN B"/>
    <property type="match status" value="1"/>
</dbReference>
<feature type="region of interest" description="Disordered" evidence="1">
    <location>
        <begin position="104"/>
        <end position="184"/>
    </location>
</feature>
<dbReference type="Proteomes" id="UP000599009">
    <property type="component" value="Unassembled WGS sequence"/>
</dbReference>
<organism evidence="2 3">
    <name type="scientific">Luteimonas terricola</name>
    <dbReference type="NCBI Taxonomy" id="645597"/>
    <lineage>
        <taxon>Bacteria</taxon>
        <taxon>Pseudomonadati</taxon>
        <taxon>Pseudomonadota</taxon>
        <taxon>Gammaproteobacteria</taxon>
        <taxon>Lysobacterales</taxon>
        <taxon>Lysobacteraceae</taxon>
        <taxon>Luteimonas</taxon>
    </lineage>
</organism>
<feature type="compositionally biased region" description="Low complexity" evidence="1">
    <location>
        <begin position="118"/>
        <end position="131"/>
    </location>
</feature>
<dbReference type="RefSeq" id="WP_229659159.1">
    <property type="nucleotide sequence ID" value="NZ_BMME01000001.1"/>
</dbReference>
<comment type="caution">
    <text evidence="2">The sequence shown here is derived from an EMBL/GenBank/DDBJ whole genome shotgun (WGS) entry which is preliminary data.</text>
</comment>
<dbReference type="PANTHER" id="PTHR37486:SF1">
    <property type="entry name" value="STRINGENT STARVATION PROTEIN B"/>
    <property type="match status" value="1"/>
</dbReference>
<sequence length="184" mass="18717">MNDVSRMTSHRPYLLRALYEWIVDNGMTPHLLVDATRAGVRVPAHTVKDGRVVLNVAERAVARLDMDNEAVSFTARFGGVSHSVLVPVGAVLAIYARETGQGMALPEEQPGSEGGLAGDAAGDGVADDAATAGGGAAGGEVILGVVPGGAGDGDADRNPVDGDDGGDDDGSSPPRRGAHLRVVK</sequence>
<evidence type="ECO:0000313" key="3">
    <source>
        <dbReference type="Proteomes" id="UP000599009"/>
    </source>
</evidence>
<reference evidence="3" key="1">
    <citation type="journal article" date="2019" name="Int. J. Syst. Evol. Microbiol.">
        <title>The Global Catalogue of Microorganisms (GCM) 10K type strain sequencing project: providing services to taxonomists for standard genome sequencing and annotation.</title>
        <authorList>
            <consortium name="The Broad Institute Genomics Platform"/>
            <consortium name="The Broad Institute Genome Sequencing Center for Infectious Disease"/>
            <person name="Wu L."/>
            <person name="Ma J."/>
        </authorList>
    </citation>
    <scope>NUCLEOTIDE SEQUENCE [LARGE SCALE GENOMIC DNA]</scope>
    <source>
        <strain evidence="3">CGMCC 1.8985</strain>
    </source>
</reference>
<keyword evidence="3" id="KW-1185">Reference proteome</keyword>
<protein>
    <recommendedName>
        <fullName evidence="4">ClpXP protease specificity-enhancing factor</fullName>
    </recommendedName>
</protein>